<feature type="transmembrane region" description="Helical" evidence="1">
    <location>
        <begin position="53"/>
        <end position="70"/>
    </location>
</feature>
<dbReference type="KEGG" id="coh:EAV92_11755"/>
<name>A0A3G3JZ92_9BACL</name>
<keyword evidence="1" id="KW-0472">Membrane</keyword>
<reference evidence="2 3" key="1">
    <citation type="submission" date="2018-10" db="EMBL/GenBank/DDBJ databases">
        <title>Genome Sequence of Cohnella sp.</title>
        <authorList>
            <person name="Srinivasan S."/>
            <person name="Kim M.K."/>
        </authorList>
    </citation>
    <scope>NUCLEOTIDE SEQUENCE [LARGE SCALE GENOMIC DNA]</scope>
    <source>
        <strain evidence="2 3">18JY8-7</strain>
    </source>
</reference>
<gene>
    <name evidence="2" type="ORF">EAV92_11755</name>
</gene>
<keyword evidence="3" id="KW-1185">Reference proteome</keyword>
<dbReference type="AlphaFoldDB" id="A0A3G3JZ92"/>
<sequence>MSMSPFTRVLKVRVASPVLSGLIWSCIWLGAGALLLSMMLAGSSLRETELDPWVFGIHGFAAMAGGFVSARRSGRRGWYFGAANGALYTLLIVLSSFLATDIDWSMKVAVMFGLTVLTGAFGGMFGVNTGSSTGGKR</sequence>
<evidence type="ECO:0000313" key="3">
    <source>
        <dbReference type="Proteomes" id="UP000269097"/>
    </source>
</evidence>
<feature type="transmembrane region" description="Helical" evidence="1">
    <location>
        <begin position="21"/>
        <end position="41"/>
    </location>
</feature>
<dbReference type="InterPro" id="IPR023804">
    <property type="entry name" value="DUF3792_TM"/>
</dbReference>
<dbReference type="NCBIfam" id="TIGR04086">
    <property type="entry name" value="TIGR04086_membr"/>
    <property type="match status" value="1"/>
</dbReference>
<feature type="transmembrane region" description="Helical" evidence="1">
    <location>
        <begin position="77"/>
        <end position="98"/>
    </location>
</feature>
<accession>A0A3G3JZ92</accession>
<organism evidence="2 3">
    <name type="scientific">Cohnella candidum</name>
    <dbReference type="NCBI Taxonomy" id="2674991"/>
    <lineage>
        <taxon>Bacteria</taxon>
        <taxon>Bacillati</taxon>
        <taxon>Bacillota</taxon>
        <taxon>Bacilli</taxon>
        <taxon>Bacillales</taxon>
        <taxon>Paenibacillaceae</taxon>
        <taxon>Cohnella</taxon>
    </lineage>
</organism>
<protein>
    <submittedName>
        <fullName evidence="2">TIGR04086 family membrane protein</fullName>
    </submittedName>
</protein>
<dbReference type="Pfam" id="PF12670">
    <property type="entry name" value="DUF3792"/>
    <property type="match status" value="1"/>
</dbReference>
<evidence type="ECO:0000256" key="1">
    <source>
        <dbReference type="SAM" id="Phobius"/>
    </source>
</evidence>
<dbReference type="EMBL" id="CP033433">
    <property type="protein sequence ID" value="AYQ73181.1"/>
    <property type="molecule type" value="Genomic_DNA"/>
</dbReference>
<evidence type="ECO:0000313" key="2">
    <source>
        <dbReference type="EMBL" id="AYQ73181.1"/>
    </source>
</evidence>
<dbReference type="Proteomes" id="UP000269097">
    <property type="component" value="Chromosome"/>
</dbReference>
<feature type="transmembrane region" description="Helical" evidence="1">
    <location>
        <begin position="104"/>
        <end position="127"/>
    </location>
</feature>
<keyword evidence="1" id="KW-1133">Transmembrane helix</keyword>
<keyword evidence="1" id="KW-0812">Transmembrane</keyword>
<proteinExistence type="predicted"/>